<evidence type="ECO:0008006" key="5">
    <source>
        <dbReference type="Google" id="ProtNLM"/>
    </source>
</evidence>
<protein>
    <recommendedName>
        <fullName evidence="5">Phage tail tape measure protein</fullName>
    </recommendedName>
</protein>
<sequence>MAVETVTVAQGANTVATNIASAAWLRFTAILKANTLGLIIAAIVAAIYYFNKFNESIEEQNRKLKAHQEAVKRDTAEFLKNRDINDKNIISIGKLSDRYEELIKKTNRNTAEQKELNAILDILSKTVPGSTTKMDQYGKALEINTAKTKVYIESKRKLYEIETKEKIKENIANLKEYEKTTRILNVTEEDANGLKLEGIGVITRRNDVLKVQNTVFRLWRDLTNDELKIYLKARIANEENLALTNKNIETLQRRLSVQKQLNDGAGGKVDPDAERTIEVIDGLIKEQEDKIKELSAKSGNRGQEIKAEIAKLKAERDLIYSDKKAGAVDKKETNDRIKRMKELRDALYQLTQFRYQNEIDANQKIIDSDKKNLDERLEAQFNNEQLRQSKSKETLEFELLNYQLDKRDLQKLSKAKQDAFIEDAKVKVRALVDGKVATEKMTSDEKLILEKYYADKKILQEKDLLDRQAINDKEVELVQKKIERLKILEDTKIQKALLVENDIYQQALNLAGKNAELIEQAAEEHEQRMLAIKKRGAMLALKLQIDNLQNELLTNDKKVEADRISAQLREKLENDLVVAKTAFNELGNEKYIVGVEDKIESERAFRDIIIEMSQDLTNSLGDFANALFEKKISNIDDEIAKSDEYYKKLLEAAKGDDSQTKVIEKEQEKRREELEKKKRKEQVKQAIFDKALKIVNIGTATALGIMQAYAQLGPIAGSAAAILVGAIGAVNTAAVLATPIPKYKDGRKNGPKEKAIVGDGGIPEVVERKSGEVFITPATDTLIQLYAGDKVHKSMEDYQKQLQYGAMMANINNQGRMLTDFQASQYFDPGFNEEILKEMRENTKAIKNQKQNVIVNMPKIDIPHEIWKSKNKNWS</sequence>
<feature type="coiled-coil region" evidence="1">
    <location>
        <begin position="508"/>
        <end position="535"/>
    </location>
</feature>
<reference evidence="3 4" key="1">
    <citation type="submission" date="2017-04" db="EMBL/GenBank/DDBJ databases">
        <title>Complete genome sequence of Flavobacterium kingsejong AJ004.</title>
        <authorList>
            <person name="Lee P.C."/>
        </authorList>
    </citation>
    <scope>NUCLEOTIDE SEQUENCE [LARGE SCALE GENOMIC DNA]</scope>
    <source>
        <strain evidence="3 4">AJ004</strain>
    </source>
</reference>
<feature type="transmembrane region" description="Helical" evidence="2">
    <location>
        <begin position="715"/>
        <end position="738"/>
    </location>
</feature>
<organism evidence="3 4">
    <name type="scientific">Flavobacterium kingsejongi</name>
    <dbReference type="NCBI Taxonomy" id="1678728"/>
    <lineage>
        <taxon>Bacteria</taxon>
        <taxon>Pseudomonadati</taxon>
        <taxon>Bacteroidota</taxon>
        <taxon>Flavobacteriia</taxon>
        <taxon>Flavobacteriales</taxon>
        <taxon>Flavobacteriaceae</taxon>
        <taxon>Flavobacterium</taxon>
    </lineage>
</organism>
<keyword evidence="4" id="KW-1185">Reference proteome</keyword>
<evidence type="ECO:0000256" key="1">
    <source>
        <dbReference type="SAM" id="Coils"/>
    </source>
</evidence>
<keyword evidence="2" id="KW-1133">Transmembrane helix</keyword>
<proteinExistence type="predicted"/>
<dbReference type="AlphaFoldDB" id="A0A2S1LQQ8"/>
<keyword evidence="2" id="KW-0812">Transmembrane</keyword>
<dbReference type="EMBL" id="CP020919">
    <property type="protein sequence ID" value="AWG25991.1"/>
    <property type="molecule type" value="Genomic_DNA"/>
</dbReference>
<name>A0A2S1LQQ8_9FLAO</name>
<feature type="coiled-coil region" evidence="1">
    <location>
        <begin position="50"/>
        <end position="77"/>
    </location>
</feature>
<gene>
    <name evidence="3" type="ORF">FK004_12545</name>
</gene>
<evidence type="ECO:0000313" key="4">
    <source>
        <dbReference type="Proteomes" id="UP000244677"/>
    </source>
</evidence>
<evidence type="ECO:0000256" key="2">
    <source>
        <dbReference type="SAM" id="Phobius"/>
    </source>
</evidence>
<accession>A0A2S1LQQ8</accession>
<keyword evidence="2" id="KW-0472">Membrane</keyword>
<dbReference type="Proteomes" id="UP000244677">
    <property type="component" value="Chromosome"/>
</dbReference>
<feature type="transmembrane region" description="Helical" evidence="2">
    <location>
        <begin position="29"/>
        <end position="50"/>
    </location>
</feature>
<keyword evidence="1" id="KW-0175">Coiled coil</keyword>
<dbReference type="KEGG" id="fki:FK004_12545"/>
<evidence type="ECO:0000313" key="3">
    <source>
        <dbReference type="EMBL" id="AWG25991.1"/>
    </source>
</evidence>